<protein>
    <submittedName>
        <fullName evidence="1">Uncharacterized protein</fullName>
    </submittedName>
</protein>
<dbReference type="Proteomes" id="UP000024404">
    <property type="component" value="Unassembled WGS sequence"/>
</dbReference>
<proteinExistence type="predicted"/>
<name>A0A8R1TUS9_ONCVO</name>
<dbReference type="EMBL" id="CMVM020000146">
    <property type="status" value="NOT_ANNOTATED_CDS"/>
    <property type="molecule type" value="Genomic_DNA"/>
</dbReference>
<reference evidence="2" key="1">
    <citation type="submission" date="2013-10" db="EMBL/GenBank/DDBJ databases">
        <title>Genome sequencing of Onchocerca volvulus.</title>
        <authorList>
            <person name="Cotton J."/>
            <person name="Tsai J."/>
            <person name="Stanley E."/>
            <person name="Tracey A."/>
            <person name="Holroyd N."/>
            <person name="Lustigman S."/>
            <person name="Berriman M."/>
        </authorList>
    </citation>
    <scope>NUCLEOTIDE SEQUENCE</scope>
</reference>
<sequence length="191" mass="21792">MLVSTISMKKFKNSVFGITAVKSFQHLLLKCFAYLILLENGLIIGHMNTIEACFEINKTVNYSFFFFSSFLEKIPIGQPVYRIGSITVSEYYIGSTIHLFLPGADKAHFLRLERPLIKRSVTDEKCTIGPKSKIINCLVIDGVRLNVSQLFPSYDDRVNVAYIDGVELFRYKAAVNKSKIYRITYRRPSAL</sequence>
<evidence type="ECO:0000313" key="1">
    <source>
        <dbReference type="EnsemblMetazoa" id="OVOC4928.1"/>
    </source>
</evidence>
<evidence type="ECO:0000313" key="2">
    <source>
        <dbReference type="Proteomes" id="UP000024404"/>
    </source>
</evidence>
<organism evidence="1 2">
    <name type="scientific">Onchocerca volvulus</name>
    <dbReference type="NCBI Taxonomy" id="6282"/>
    <lineage>
        <taxon>Eukaryota</taxon>
        <taxon>Metazoa</taxon>
        <taxon>Ecdysozoa</taxon>
        <taxon>Nematoda</taxon>
        <taxon>Chromadorea</taxon>
        <taxon>Rhabditida</taxon>
        <taxon>Spirurina</taxon>
        <taxon>Spiruromorpha</taxon>
        <taxon>Filarioidea</taxon>
        <taxon>Onchocercidae</taxon>
        <taxon>Onchocerca</taxon>
    </lineage>
</organism>
<dbReference type="AlphaFoldDB" id="A0A8R1TUS9"/>
<reference evidence="1" key="2">
    <citation type="submission" date="2022-06" db="UniProtKB">
        <authorList>
            <consortium name="EnsemblMetazoa"/>
        </authorList>
    </citation>
    <scope>IDENTIFICATION</scope>
</reference>
<keyword evidence="2" id="KW-1185">Reference proteome</keyword>
<dbReference type="EnsemblMetazoa" id="OVOC4928.1">
    <property type="protein sequence ID" value="OVOC4928.1"/>
    <property type="gene ID" value="WBGene00241737"/>
</dbReference>
<accession>A0A8R1TUS9</accession>